<dbReference type="Proteomes" id="UP001652626">
    <property type="component" value="Chromosome 14"/>
</dbReference>
<accession>A0A8B8I9W4</accession>
<feature type="compositionally biased region" description="Polar residues" evidence="4">
    <location>
        <begin position="77"/>
        <end position="93"/>
    </location>
</feature>
<dbReference type="PANTHER" id="PTHR10380">
    <property type="entry name" value="CUTICLE PROTEIN"/>
    <property type="match status" value="1"/>
</dbReference>
<dbReference type="GeneID" id="113398526"/>
<feature type="compositionally biased region" description="Low complexity" evidence="4">
    <location>
        <begin position="94"/>
        <end position="106"/>
    </location>
</feature>
<protein>
    <submittedName>
        <fullName evidence="7">GATA zinc finger domain-containing protein 14-like</fullName>
    </submittedName>
</protein>
<dbReference type="PROSITE" id="PS51155">
    <property type="entry name" value="CHIT_BIND_RR_2"/>
    <property type="match status" value="1"/>
</dbReference>
<keyword evidence="1 3" id="KW-0193">Cuticle</keyword>
<evidence type="ECO:0000313" key="6">
    <source>
        <dbReference type="Proteomes" id="UP001652626"/>
    </source>
</evidence>
<gene>
    <name evidence="7" type="primary">LOC113398526</name>
</gene>
<dbReference type="CTD" id="692438"/>
<feature type="compositionally biased region" description="Low complexity" evidence="4">
    <location>
        <begin position="205"/>
        <end position="232"/>
    </location>
</feature>
<organism evidence="6 7">
    <name type="scientific">Vanessa tameamea</name>
    <name type="common">Kamehameha butterfly</name>
    <dbReference type="NCBI Taxonomy" id="334116"/>
    <lineage>
        <taxon>Eukaryota</taxon>
        <taxon>Metazoa</taxon>
        <taxon>Ecdysozoa</taxon>
        <taxon>Arthropoda</taxon>
        <taxon>Hexapoda</taxon>
        <taxon>Insecta</taxon>
        <taxon>Pterygota</taxon>
        <taxon>Neoptera</taxon>
        <taxon>Endopterygota</taxon>
        <taxon>Lepidoptera</taxon>
        <taxon>Glossata</taxon>
        <taxon>Ditrysia</taxon>
        <taxon>Papilionoidea</taxon>
        <taxon>Nymphalidae</taxon>
        <taxon>Nymphalinae</taxon>
        <taxon>Vanessa</taxon>
    </lineage>
</organism>
<feature type="region of interest" description="Disordered" evidence="4">
    <location>
        <begin position="383"/>
        <end position="405"/>
    </location>
</feature>
<feature type="compositionally biased region" description="Pro residues" evidence="4">
    <location>
        <begin position="56"/>
        <end position="67"/>
    </location>
</feature>
<dbReference type="PROSITE" id="PS00233">
    <property type="entry name" value="CHIT_BIND_RR_1"/>
    <property type="match status" value="1"/>
</dbReference>
<sequence length="405" mass="45614">MKLLFAITVIVAFALADEFETNPQSIESDLLASASVESQNSQEFVQPTASRYSYVPPTPAPQKPWVPPNNYNPVNPSTQQNTYYPVQNDPPSANYNYQPENNNPYQTDSTSSWNKPIPNAPSNSWNQNQPQNSWNNQQNTWNNPQNTGNQNTWNKPQNTGNQNAMNNQQITNTQNSWNKPQNSGSQNTWTNPQNTGTQNSWNKPQNTGNNWNTGNQNNWNNWNQNPTAAPSTTTPISIIKNEQILGDNGSYKYEYEIADGTHVAEEGFVKNPNTEQETIVKKGFYSYTGADGKIYSVTYWADETGFHAVGDHLPKPPPIPPAIQASIDQNAKEEAAKAEAEKNKPQQPQGYPQGQEPPKPIVPLQPVQTPIQTQYPQQIYYPHGQQQQTYYPQQQTYYPSQSYGK</sequence>
<dbReference type="PRINTS" id="PR00947">
    <property type="entry name" value="CUTICLE"/>
</dbReference>
<evidence type="ECO:0000256" key="5">
    <source>
        <dbReference type="SAM" id="SignalP"/>
    </source>
</evidence>
<feature type="signal peptide" evidence="5">
    <location>
        <begin position="1"/>
        <end position="16"/>
    </location>
</feature>
<feature type="chain" id="PRO_5034488838" evidence="5">
    <location>
        <begin position="17"/>
        <end position="405"/>
    </location>
</feature>
<name>A0A8B8I9W4_VANTA</name>
<dbReference type="OMA" id="WADDSGY"/>
<feature type="region of interest" description="Disordered" evidence="4">
    <location>
        <begin position="329"/>
        <end position="368"/>
    </location>
</feature>
<dbReference type="InterPro" id="IPR031311">
    <property type="entry name" value="CHIT_BIND_RR_consensus"/>
</dbReference>
<dbReference type="InterPro" id="IPR050468">
    <property type="entry name" value="Cuticle_Struct_Prot"/>
</dbReference>
<keyword evidence="6" id="KW-1185">Reference proteome</keyword>
<feature type="compositionally biased region" description="Low complexity" evidence="4">
    <location>
        <begin position="345"/>
        <end position="354"/>
    </location>
</feature>
<dbReference type="PANTHER" id="PTHR10380:SF173">
    <property type="entry name" value="CUTICULAR PROTEIN 47EF, ISOFORM C-RELATED"/>
    <property type="match status" value="1"/>
</dbReference>
<keyword evidence="2 5" id="KW-0732">Signal</keyword>
<dbReference type="AlphaFoldDB" id="A0A8B8I9W4"/>
<evidence type="ECO:0000313" key="7">
    <source>
        <dbReference type="RefSeq" id="XP_026493082.1"/>
    </source>
</evidence>
<evidence type="ECO:0000256" key="2">
    <source>
        <dbReference type="ARBA" id="ARBA00022729"/>
    </source>
</evidence>
<feature type="compositionally biased region" description="Polar residues" evidence="4">
    <location>
        <begin position="155"/>
        <end position="204"/>
    </location>
</feature>
<reference evidence="7" key="1">
    <citation type="submission" date="2025-08" db="UniProtKB">
        <authorList>
            <consortium name="RefSeq"/>
        </authorList>
    </citation>
    <scope>IDENTIFICATION</scope>
    <source>
        <tissue evidence="7">Whole body</tissue>
    </source>
</reference>
<evidence type="ECO:0000256" key="1">
    <source>
        <dbReference type="ARBA" id="ARBA00022460"/>
    </source>
</evidence>
<evidence type="ECO:0000256" key="4">
    <source>
        <dbReference type="SAM" id="MobiDB-lite"/>
    </source>
</evidence>
<dbReference type="GO" id="GO:0008010">
    <property type="term" value="F:structural constituent of chitin-based larval cuticle"/>
    <property type="evidence" value="ECO:0007669"/>
    <property type="project" value="TreeGrafter"/>
</dbReference>
<feature type="compositionally biased region" description="Polar residues" evidence="4">
    <location>
        <begin position="42"/>
        <end position="51"/>
    </location>
</feature>
<dbReference type="Pfam" id="PF00379">
    <property type="entry name" value="Chitin_bind_4"/>
    <property type="match status" value="1"/>
</dbReference>
<feature type="region of interest" description="Disordered" evidence="4">
    <location>
        <begin position="42"/>
        <end position="232"/>
    </location>
</feature>
<proteinExistence type="predicted"/>
<feature type="compositionally biased region" description="Low complexity" evidence="4">
    <location>
        <begin position="121"/>
        <end position="154"/>
    </location>
</feature>
<evidence type="ECO:0000256" key="3">
    <source>
        <dbReference type="PROSITE-ProRule" id="PRU00497"/>
    </source>
</evidence>
<dbReference type="InterPro" id="IPR000618">
    <property type="entry name" value="Insect_cuticle"/>
</dbReference>
<dbReference type="GO" id="GO:0062129">
    <property type="term" value="C:chitin-based extracellular matrix"/>
    <property type="evidence" value="ECO:0007669"/>
    <property type="project" value="TreeGrafter"/>
</dbReference>
<feature type="compositionally biased region" description="Basic and acidic residues" evidence="4">
    <location>
        <begin position="330"/>
        <end position="344"/>
    </location>
</feature>
<dbReference type="RefSeq" id="XP_026493082.1">
    <property type="nucleotide sequence ID" value="XM_026637297.2"/>
</dbReference>